<dbReference type="RefSeq" id="WP_200171152.1">
    <property type="nucleotide sequence ID" value="NZ_BAABKQ010000001.1"/>
</dbReference>
<dbReference type="CDD" id="cd00995">
    <property type="entry name" value="PBP2_NikA_DppA_OppA_like"/>
    <property type="match status" value="1"/>
</dbReference>
<accession>A0ABP9CRB3</accession>
<dbReference type="InterPro" id="IPR039424">
    <property type="entry name" value="SBP_5"/>
</dbReference>
<dbReference type="EMBL" id="BAABKQ010000001">
    <property type="protein sequence ID" value="GAA4814940.1"/>
    <property type="molecule type" value="Genomic_DNA"/>
</dbReference>
<dbReference type="PANTHER" id="PTHR30290">
    <property type="entry name" value="PERIPLASMIC BINDING COMPONENT OF ABC TRANSPORTER"/>
    <property type="match status" value="1"/>
</dbReference>
<proteinExistence type="predicted"/>
<evidence type="ECO:0000259" key="4">
    <source>
        <dbReference type="Pfam" id="PF00496"/>
    </source>
</evidence>
<dbReference type="InterPro" id="IPR030678">
    <property type="entry name" value="Peptide/Ni-bd"/>
</dbReference>
<feature type="signal peptide" evidence="3">
    <location>
        <begin position="1"/>
        <end position="28"/>
    </location>
</feature>
<organism evidence="5 6">
    <name type="scientific">Tomitella cavernea</name>
    <dbReference type="NCBI Taxonomy" id="1387982"/>
    <lineage>
        <taxon>Bacteria</taxon>
        <taxon>Bacillati</taxon>
        <taxon>Actinomycetota</taxon>
        <taxon>Actinomycetes</taxon>
        <taxon>Mycobacteriales</taxon>
        <taxon>Tomitella</taxon>
    </lineage>
</organism>
<dbReference type="PROSITE" id="PS51257">
    <property type="entry name" value="PROKAR_LIPOPROTEIN"/>
    <property type="match status" value="1"/>
</dbReference>
<sequence length="539" mass="56715">MSPTTRRFTLLAAALATSAALVAGCASSDDTGSGGGGSGGDGTTESVSAAGIIGDQAEPGEPVDGGTLSFAGYSMPSSLDPAKTQAAGSNGGTEMASIYDLLLRYDPTKGEFVPNLAESFTQSDDHLTWTLTLRDGVTFSDGTPLDADAVVASITRYNDAGGANSDQFLPAVASVSATGPLTVEFRLNAPWSEFPALFAFGHGMILAPAAYADPDNFKPIGAGPFTVTHFAPSQSIDLAPREDYWNGTPHLDQLKFVSLAGGQPRLQAMDTGGIQMAYLRSPEWVDAAKAKYPGYYEPLSVASAGAINSRPGRPGADVNVRKAMALAIDPEVINQRAFDGKAMATSKVFAEWSKWHNDVPATEHDPDQARTLLEQAKAGGYDGHIDYVTVNSPTSQAIATAVEAMLENVGFDVDVQYTASVTDMIQRLYVNHDFDLTHSSMSISDAVPNLRLAGLRSTDKSDVRGYKNPEMDAALDAAHQAVTAEAEKAALKQVEQIIHDDVPLMPWAAGGNFVAWAPNVYGTVPSADGMVLLGGTWIQ</sequence>
<comment type="caution">
    <text evidence="5">The sequence shown here is derived from an EMBL/GenBank/DDBJ whole genome shotgun (WGS) entry which is preliminary data.</text>
</comment>
<feature type="domain" description="Solute-binding protein family 5" evidence="4">
    <location>
        <begin position="111"/>
        <end position="450"/>
    </location>
</feature>
<name>A0ABP9CRB3_9ACTN</name>
<feature type="compositionally biased region" description="Gly residues" evidence="2">
    <location>
        <begin position="32"/>
        <end position="42"/>
    </location>
</feature>
<dbReference type="SUPFAM" id="SSF53850">
    <property type="entry name" value="Periplasmic binding protein-like II"/>
    <property type="match status" value="1"/>
</dbReference>
<reference evidence="6" key="1">
    <citation type="journal article" date="2019" name="Int. J. Syst. Evol. Microbiol.">
        <title>The Global Catalogue of Microorganisms (GCM) 10K type strain sequencing project: providing services to taxonomists for standard genome sequencing and annotation.</title>
        <authorList>
            <consortium name="The Broad Institute Genomics Platform"/>
            <consortium name="The Broad Institute Genome Sequencing Center for Infectious Disease"/>
            <person name="Wu L."/>
            <person name="Ma J."/>
        </authorList>
    </citation>
    <scope>NUCLEOTIDE SEQUENCE [LARGE SCALE GENOMIC DNA]</scope>
    <source>
        <strain evidence="6">JCM 18542</strain>
    </source>
</reference>
<dbReference type="Gene3D" id="3.40.190.10">
    <property type="entry name" value="Periplasmic binding protein-like II"/>
    <property type="match status" value="1"/>
</dbReference>
<feature type="region of interest" description="Disordered" evidence="2">
    <location>
        <begin position="26"/>
        <end position="47"/>
    </location>
</feature>
<evidence type="ECO:0000313" key="6">
    <source>
        <dbReference type="Proteomes" id="UP001500839"/>
    </source>
</evidence>
<evidence type="ECO:0000256" key="2">
    <source>
        <dbReference type="SAM" id="MobiDB-lite"/>
    </source>
</evidence>
<evidence type="ECO:0000256" key="1">
    <source>
        <dbReference type="ARBA" id="ARBA00022729"/>
    </source>
</evidence>
<gene>
    <name evidence="5" type="ORF">GCM10023353_20510</name>
</gene>
<dbReference type="Gene3D" id="3.10.105.10">
    <property type="entry name" value="Dipeptide-binding Protein, Domain 3"/>
    <property type="match status" value="1"/>
</dbReference>
<keyword evidence="6" id="KW-1185">Reference proteome</keyword>
<dbReference type="Proteomes" id="UP001500839">
    <property type="component" value="Unassembled WGS sequence"/>
</dbReference>
<protein>
    <submittedName>
        <fullName evidence="5">ABC transporter substrate-binding protein</fullName>
    </submittedName>
</protein>
<dbReference type="PIRSF" id="PIRSF002741">
    <property type="entry name" value="MppA"/>
    <property type="match status" value="1"/>
</dbReference>
<keyword evidence="1 3" id="KW-0732">Signal</keyword>
<feature type="chain" id="PRO_5046100689" evidence="3">
    <location>
        <begin position="29"/>
        <end position="539"/>
    </location>
</feature>
<evidence type="ECO:0000313" key="5">
    <source>
        <dbReference type="EMBL" id="GAA4814940.1"/>
    </source>
</evidence>
<dbReference type="InterPro" id="IPR000914">
    <property type="entry name" value="SBP_5_dom"/>
</dbReference>
<evidence type="ECO:0000256" key="3">
    <source>
        <dbReference type="SAM" id="SignalP"/>
    </source>
</evidence>
<dbReference type="PANTHER" id="PTHR30290:SF38">
    <property type="entry name" value="D,D-DIPEPTIDE-BINDING PERIPLASMIC PROTEIN DDPA-RELATED"/>
    <property type="match status" value="1"/>
</dbReference>
<dbReference type="Pfam" id="PF00496">
    <property type="entry name" value="SBP_bac_5"/>
    <property type="match status" value="1"/>
</dbReference>